<dbReference type="EMBL" id="CP000874">
    <property type="protein sequence ID" value="ACP21767.1"/>
    <property type="molecule type" value="Genomic_DNA"/>
</dbReference>
<dbReference type="AlphaFoldDB" id="C3KNV9"/>
<evidence type="ECO:0000256" key="1">
    <source>
        <dbReference type="ARBA" id="ARBA00023015"/>
    </source>
</evidence>
<reference evidence="5 6" key="2">
    <citation type="journal article" date="2009" name="Appl. Environ. Microbiol.">
        <title>Rhizobium sp. strain NGR234 possesses a remarkable number of secretion systems.</title>
        <authorList>
            <person name="Schmeisser C."/>
            <person name="Liesegang H."/>
            <person name="Krysciak D."/>
            <person name="Bakkou N."/>
            <person name="Le Quere A."/>
            <person name="Wollherr A."/>
            <person name="Heinemeyer I."/>
            <person name="Morgenstern B."/>
            <person name="Pommerening-Roeser A."/>
            <person name="Flores M."/>
            <person name="Palacios R."/>
            <person name="Brenner S."/>
            <person name="Gottschalk G."/>
            <person name="Schmitz R.A."/>
            <person name="Broughton W.J."/>
            <person name="Perret X."/>
            <person name="Strittmatter A.W."/>
            <person name="Streit W.R."/>
        </authorList>
    </citation>
    <scope>NUCLEOTIDE SEQUENCE [LARGE SCALE GENOMIC DNA]</scope>
    <source>
        <strain evidence="6">NBRC 101917 / NGR234</strain>
    </source>
</reference>
<evidence type="ECO:0000259" key="4">
    <source>
        <dbReference type="PROSITE" id="PS50949"/>
    </source>
</evidence>
<keyword evidence="1" id="KW-0805">Transcription regulation</keyword>
<dbReference type="HOGENOM" id="CLU_017584_9_1_5"/>
<reference evidence="6" key="1">
    <citation type="journal article" date="2004" name="J. Bacteriol.">
        <title>An evolutionary hot spot: the pNGR234b replicon of Rhizobium sp. strain NGR234.</title>
        <authorList>
            <person name="Streit W.R."/>
            <person name="Schmitz R.A."/>
            <person name="Perret X."/>
            <person name="Staehelin C."/>
            <person name="Deakin W.J."/>
            <person name="Raasch C."/>
            <person name="Liesegang H."/>
            <person name="Broughton W.J."/>
        </authorList>
    </citation>
    <scope>NUCLEOTIDE SEQUENCE [LARGE SCALE GENOMIC DNA]</scope>
    <source>
        <strain evidence="6">NBRC 101917 / NGR234</strain>
    </source>
</reference>
<evidence type="ECO:0000313" key="5">
    <source>
        <dbReference type="EMBL" id="ACP21767.1"/>
    </source>
</evidence>
<dbReference type="InterPro" id="IPR036388">
    <property type="entry name" value="WH-like_DNA-bd_sf"/>
</dbReference>
<geneLocation type="plasmid" evidence="6">
    <name>sym pNGR234b</name>
</geneLocation>
<proteinExistence type="predicted"/>
<dbReference type="SUPFAM" id="SSF48008">
    <property type="entry name" value="GntR ligand-binding domain-like"/>
    <property type="match status" value="1"/>
</dbReference>
<keyword evidence="2" id="KW-0238">DNA-binding</keyword>
<dbReference type="PRINTS" id="PR00035">
    <property type="entry name" value="HTHGNTR"/>
</dbReference>
<name>C3KNV9_SINFN</name>
<organism evidence="5 6">
    <name type="scientific">Sinorhizobium fredii (strain NBRC 101917 / NGR234)</name>
    <dbReference type="NCBI Taxonomy" id="394"/>
    <lineage>
        <taxon>Bacteria</taxon>
        <taxon>Pseudomonadati</taxon>
        <taxon>Pseudomonadota</taxon>
        <taxon>Alphaproteobacteria</taxon>
        <taxon>Hyphomicrobiales</taxon>
        <taxon>Rhizobiaceae</taxon>
        <taxon>Sinorhizobium/Ensifer group</taxon>
        <taxon>Sinorhizobium</taxon>
    </lineage>
</organism>
<dbReference type="InterPro" id="IPR036390">
    <property type="entry name" value="WH_DNA-bd_sf"/>
</dbReference>
<dbReference type="Pfam" id="PF00392">
    <property type="entry name" value="GntR"/>
    <property type="match status" value="1"/>
</dbReference>
<protein>
    <submittedName>
        <fullName evidence="5">GntR family transcriptional regulator</fullName>
    </submittedName>
</protein>
<dbReference type="PANTHER" id="PTHR43537">
    <property type="entry name" value="TRANSCRIPTIONAL REGULATOR, GNTR FAMILY"/>
    <property type="match status" value="1"/>
</dbReference>
<dbReference type="SMART" id="SM00345">
    <property type="entry name" value="HTH_GNTR"/>
    <property type="match status" value="1"/>
</dbReference>
<sequence length="259" mass="28208">MICETIDPKDPKESGPDVSVITQRGNLAEIVVAQLASRIDSGLYGPGDKLPSSAQLCEEFGVSRTVIREALTSLKVAGRVTARQGAGVFVTEKDAKTLNFEISRIDDIRSAMQIIELRLGVELQSVALAASRRTPEALAEIARAYDQLESLDTTDAEIEAEADFDFHLAIAKATRNPHFPRFLEAVRGEISLDLVLKHRQSAGGYQAYLKKINKEHAAILAAITQGDVKGAKNALALHLEESLNRYRAMLDEPATVAEE</sequence>
<dbReference type="Pfam" id="PF07729">
    <property type="entry name" value="FCD"/>
    <property type="match status" value="1"/>
</dbReference>
<dbReference type="KEGG" id="rhi:NGR_b03030"/>
<dbReference type="InterPro" id="IPR011711">
    <property type="entry name" value="GntR_C"/>
</dbReference>
<dbReference type="PATRIC" id="fig|394.7.peg.750"/>
<dbReference type="OrthoDB" id="7347280at2"/>
<dbReference type="SUPFAM" id="SSF46785">
    <property type="entry name" value="Winged helix' DNA-binding domain"/>
    <property type="match status" value="1"/>
</dbReference>
<dbReference type="InterPro" id="IPR008920">
    <property type="entry name" value="TF_FadR/GntR_C"/>
</dbReference>
<feature type="domain" description="HTH gntR-type" evidence="4">
    <location>
        <begin position="25"/>
        <end position="93"/>
    </location>
</feature>
<dbReference type="PROSITE" id="PS50949">
    <property type="entry name" value="HTH_GNTR"/>
    <property type="match status" value="1"/>
</dbReference>
<dbReference type="CDD" id="cd07377">
    <property type="entry name" value="WHTH_GntR"/>
    <property type="match status" value="1"/>
</dbReference>
<dbReference type="PANTHER" id="PTHR43537:SF44">
    <property type="entry name" value="GNTR FAMILY REGULATORY PROTEIN"/>
    <property type="match status" value="1"/>
</dbReference>
<dbReference type="Gene3D" id="1.10.10.10">
    <property type="entry name" value="Winged helix-like DNA-binding domain superfamily/Winged helix DNA-binding domain"/>
    <property type="match status" value="1"/>
</dbReference>
<accession>C3KNV9</accession>
<dbReference type="GO" id="GO:0003700">
    <property type="term" value="F:DNA-binding transcription factor activity"/>
    <property type="evidence" value="ECO:0007669"/>
    <property type="project" value="InterPro"/>
</dbReference>
<keyword evidence="3" id="KW-0804">Transcription</keyword>
<keyword evidence="5" id="KW-0614">Plasmid</keyword>
<evidence type="ECO:0000313" key="6">
    <source>
        <dbReference type="Proteomes" id="UP000001054"/>
    </source>
</evidence>
<evidence type="ECO:0000256" key="3">
    <source>
        <dbReference type="ARBA" id="ARBA00023163"/>
    </source>
</evidence>
<dbReference type="InterPro" id="IPR000524">
    <property type="entry name" value="Tscrpt_reg_HTH_GntR"/>
</dbReference>
<evidence type="ECO:0000256" key="2">
    <source>
        <dbReference type="ARBA" id="ARBA00023125"/>
    </source>
</evidence>
<dbReference type="Gene3D" id="1.20.120.530">
    <property type="entry name" value="GntR ligand-binding domain-like"/>
    <property type="match status" value="1"/>
</dbReference>
<dbReference type="Proteomes" id="UP000001054">
    <property type="component" value="Plasmid pNGR234b"/>
</dbReference>
<dbReference type="GO" id="GO:0003677">
    <property type="term" value="F:DNA binding"/>
    <property type="evidence" value="ECO:0007669"/>
    <property type="project" value="UniProtKB-KW"/>
</dbReference>
<dbReference type="SMART" id="SM00895">
    <property type="entry name" value="FCD"/>
    <property type="match status" value="1"/>
</dbReference>
<keyword evidence="6" id="KW-1185">Reference proteome</keyword>
<gene>
    <name evidence="5" type="ordered locus">NGR_b03030</name>
</gene>